<dbReference type="EMBL" id="AFYH01030446">
    <property type="status" value="NOT_ANNOTATED_CDS"/>
    <property type="molecule type" value="Genomic_DNA"/>
</dbReference>
<keyword evidence="9" id="KW-1185">Reference proteome</keyword>
<evidence type="ECO:0000256" key="4">
    <source>
        <dbReference type="ARBA" id="ARBA00022989"/>
    </source>
</evidence>
<organism evidence="8 9">
    <name type="scientific">Latimeria chalumnae</name>
    <name type="common">Coelacanth</name>
    <dbReference type="NCBI Taxonomy" id="7897"/>
    <lineage>
        <taxon>Eukaryota</taxon>
        <taxon>Metazoa</taxon>
        <taxon>Chordata</taxon>
        <taxon>Craniata</taxon>
        <taxon>Vertebrata</taxon>
        <taxon>Euteleostomi</taxon>
        <taxon>Coelacanthiformes</taxon>
        <taxon>Coelacanthidae</taxon>
        <taxon>Latimeria</taxon>
    </lineage>
</organism>
<dbReference type="InterPro" id="IPR018503">
    <property type="entry name" value="Tetraspanin_CS"/>
</dbReference>
<protein>
    <recommendedName>
        <fullName evidence="7">Tetraspanin</fullName>
    </recommendedName>
</protein>
<evidence type="ECO:0000256" key="2">
    <source>
        <dbReference type="ARBA" id="ARBA00006840"/>
    </source>
</evidence>
<accession>H3B8V6</accession>
<dbReference type="PRINTS" id="PR00259">
    <property type="entry name" value="TMFOUR"/>
</dbReference>
<feature type="transmembrane region" description="Helical" evidence="7">
    <location>
        <begin position="89"/>
        <end position="113"/>
    </location>
</feature>
<dbReference type="Proteomes" id="UP000008672">
    <property type="component" value="Unassembled WGS sequence"/>
</dbReference>
<evidence type="ECO:0000256" key="5">
    <source>
        <dbReference type="ARBA" id="ARBA00023136"/>
    </source>
</evidence>
<keyword evidence="3 7" id="KW-0812">Transmembrane</keyword>
<gene>
    <name evidence="8" type="primary">TSPAN4B</name>
</gene>
<feature type="disulfide bond" evidence="6">
    <location>
        <begin position="154"/>
        <end position="176"/>
    </location>
</feature>
<evidence type="ECO:0000256" key="7">
    <source>
        <dbReference type="RuleBase" id="RU361218"/>
    </source>
</evidence>
<feature type="transmembrane region" description="Helical" evidence="7">
    <location>
        <begin position="209"/>
        <end position="232"/>
    </location>
</feature>
<reference evidence="9" key="1">
    <citation type="submission" date="2011-08" db="EMBL/GenBank/DDBJ databases">
        <title>The draft genome of Latimeria chalumnae.</title>
        <authorList>
            <person name="Di Palma F."/>
            <person name="Alfoldi J."/>
            <person name="Johnson J."/>
            <person name="Berlin A."/>
            <person name="Gnerre S."/>
            <person name="Jaffe D."/>
            <person name="MacCallum I."/>
            <person name="Young S."/>
            <person name="Walker B.J."/>
            <person name="Lander E."/>
            <person name="Lindblad-Toh K."/>
        </authorList>
    </citation>
    <scope>NUCLEOTIDE SEQUENCE [LARGE SCALE GENOMIC DNA]</scope>
    <source>
        <strain evidence="9">Wild caught</strain>
    </source>
</reference>
<dbReference type="PIRSF" id="PIRSF002419">
    <property type="entry name" value="Tetraspanin"/>
    <property type="match status" value="1"/>
</dbReference>
<dbReference type="InterPro" id="IPR008952">
    <property type="entry name" value="Tetraspanin_EC2_sf"/>
</dbReference>
<dbReference type="InterPro" id="IPR000301">
    <property type="entry name" value="Tetraspanin_animals"/>
</dbReference>
<keyword evidence="4 7" id="KW-1133">Transmembrane helix</keyword>
<dbReference type="eggNOG" id="KOG3882">
    <property type="taxonomic scope" value="Eukaryota"/>
</dbReference>
<sequence length="242" mass="27165">MSVSHRCLQVIKYLMFFFNLIFWLKTCKALLGIRNKSIALDLTQGSSEDVGLTFPSLSAANLFMVTGSVIMIIGFIGCLGAVTERRCLLLSFFVVLCTTLLLEVIIGFLFLAYKEKFDSYAQDDLKKGLKLYDTDGNLGIKIAWDKVQIEFRCCGVTNYTDWFEALGKKEVPASCCPSSTSACNVPSSWWKEACYGKVKNWLANNMLSLQVFGICIGFIQVLGLVFSMIMYCHIKKVEKMGY</sequence>
<dbReference type="GO" id="GO:0005886">
    <property type="term" value="C:plasma membrane"/>
    <property type="evidence" value="ECO:0007669"/>
    <property type="project" value="TreeGrafter"/>
</dbReference>
<dbReference type="PANTHER" id="PTHR19282">
    <property type="entry name" value="TETRASPANIN"/>
    <property type="match status" value="1"/>
</dbReference>
<dbReference type="AlphaFoldDB" id="H3B8V6"/>
<dbReference type="PROSITE" id="PS00421">
    <property type="entry name" value="TM4_1"/>
    <property type="match status" value="1"/>
</dbReference>
<reference evidence="8" key="3">
    <citation type="submission" date="2025-09" db="UniProtKB">
        <authorList>
            <consortium name="Ensembl"/>
        </authorList>
    </citation>
    <scope>IDENTIFICATION</scope>
</reference>
<dbReference type="SUPFAM" id="SSF48652">
    <property type="entry name" value="Tetraspanin"/>
    <property type="match status" value="1"/>
</dbReference>
<keyword evidence="5 7" id="KW-0472">Membrane</keyword>
<dbReference type="InterPro" id="IPR018499">
    <property type="entry name" value="Tetraspanin/Peripherin"/>
</dbReference>
<dbReference type="PANTHER" id="PTHR19282:SF377">
    <property type="entry name" value="TETRASPANIN"/>
    <property type="match status" value="1"/>
</dbReference>
<name>H3B8V6_LATCH</name>
<comment type="similarity">
    <text evidence="2 7">Belongs to the tetraspanin (TM4SF) family.</text>
</comment>
<comment type="subcellular location">
    <subcellularLocation>
        <location evidence="1 7">Membrane</location>
        <topology evidence="1 7">Multi-pass membrane protein</topology>
    </subcellularLocation>
</comment>
<dbReference type="InParanoid" id="H3B8V6"/>
<evidence type="ECO:0000256" key="1">
    <source>
        <dbReference type="ARBA" id="ARBA00004141"/>
    </source>
</evidence>
<evidence type="ECO:0000313" key="9">
    <source>
        <dbReference type="Proteomes" id="UP000008672"/>
    </source>
</evidence>
<dbReference type="Gene3D" id="1.10.1450.10">
    <property type="entry name" value="Tetraspanin"/>
    <property type="match status" value="1"/>
</dbReference>
<dbReference type="GeneTree" id="ENSGT00940000165851"/>
<proteinExistence type="inferred from homology"/>
<keyword evidence="6" id="KW-1015">Disulfide bond</keyword>
<dbReference type="Bgee" id="ENSLACG00000016143">
    <property type="expression patterns" value="Expressed in pectoral fin and 6 other cell types or tissues"/>
</dbReference>
<evidence type="ECO:0000256" key="6">
    <source>
        <dbReference type="PIRSR" id="PIRSR002419-1"/>
    </source>
</evidence>
<dbReference type="CDD" id="cd03165">
    <property type="entry name" value="NET-5_like_LEL"/>
    <property type="match status" value="1"/>
</dbReference>
<evidence type="ECO:0000256" key="3">
    <source>
        <dbReference type="ARBA" id="ARBA00022692"/>
    </source>
</evidence>
<feature type="transmembrane region" description="Helical" evidence="7">
    <location>
        <begin position="62"/>
        <end position="82"/>
    </location>
</feature>
<dbReference type="Ensembl" id="ENSLACT00000018460.1">
    <property type="protein sequence ID" value="ENSLACP00000018327.1"/>
    <property type="gene ID" value="ENSLACG00000016143.2"/>
</dbReference>
<reference evidence="8" key="2">
    <citation type="submission" date="2025-08" db="UniProtKB">
        <authorList>
            <consortium name="Ensembl"/>
        </authorList>
    </citation>
    <scope>IDENTIFICATION</scope>
</reference>
<feature type="transmembrane region" description="Helical" evidence="7">
    <location>
        <begin position="7"/>
        <end position="24"/>
    </location>
</feature>
<dbReference type="Pfam" id="PF00335">
    <property type="entry name" value="Tetraspanin"/>
    <property type="match status" value="1"/>
</dbReference>
<evidence type="ECO:0000313" key="8">
    <source>
        <dbReference type="Ensembl" id="ENSLACP00000018327.1"/>
    </source>
</evidence>